<sequence length="119" mass="13903">MNTSNIPSDSHDAKQLTVIDGTCYIWHKNAWKKYDKYRIKHRRKKFVRLVKRLVSGPIAGMAIGILTYRLLQLPLFVSISIALSIAAAGLYLRFRYVKYFYLGFVGLLYVFLFLRVLLR</sequence>
<evidence type="ECO:0000313" key="3">
    <source>
        <dbReference type="Proteomes" id="UP001241110"/>
    </source>
</evidence>
<dbReference type="RefSeq" id="WP_313978295.1">
    <property type="nucleotide sequence ID" value="NZ_JASJOS010000004.1"/>
</dbReference>
<evidence type="ECO:0000313" key="2">
    <source>
        <dbReference type="EMBL" id="MDJ1481030.1"/>
    </source>
</evidence>
<feature type="transmembrane region" description="Helical" evidence="1">
    <location>
        <begin position="99"/>
        <end position="118"/>
    </location>
</feature>
<dbReference type="EMBL" id="JASJOS010000004">
    <property type="protein sequence ID" value="MDJ1481030.1"/>
    <property type="molecule type" value="Genomic_DNA"/>
</dbReference>
<keyword evidence="1" id="KW-1133">Transmembrane helix</keyword>
<organism evidence="2 3">
    <name type="scientific">Xanthocytophaga flava</name>
    <dbReference type="NCBI Taxonomy" id="3048013"/>
    <lineage>
        <taxon>Bacteria</taxon>
        <taxon>Pseudomonadati</taxon>
        <taxon>Bacteroidota</taxon>
        <taxon>Cytophagia</taxon>
        <taxon>Cytophagales</taxon>
        <taxon>Rhodocytophagaceae</taxon>
        <taxon>Xanthocytophaga</taxon>
    </lineage>
</organism>
<keyword evidence="1" id="KW-0472">Membrane</keyword>
<evidence type="ECO:0000256" key="1">
    <source>
        <dbReference type="SAM" id="Phobius"/>
    </source>
</evidence>
<feature type="transmembrane region" description="Helical" evidence="1">
    <location>
        <begin position="49"/>
        <end position="67"/>
    </location>
</feature>
<accession>A0AAE3QPV2</accession>
<reference evidence="2" key="1">
    <citation type="submission" date="2023-05" db="EMBL/GenBank/DDBJ databases">
        <authorList>
            <person name="Zhang X."/>
        </authorList>
    </citation>
    <scope>NUCLEOTIDE SEQUENCE</scope>
    <source>
        <strain evidence="2">YF14B1</strain>
    </source>
</reference>
<gene>
    <name evidence="2" type="ORF">QNI16_11095</name>
</gene>
<protein>
    <submittedName>
        <fullName evidence="2">Uncharacterized protein</fullName>
    </submittedName>
</protein>
<keyword evidence="1" id="KW-0812">Transmembrane</keyword>
<name>A0AAE3QPV2_9BACT</name>
<dbReference type="Proteomes" id="UP001241110">
    <property type="component" value="Unassembled WGS sequence"/>
</dbReference>
<comment type="caution">
    <text evidence="2">The sequence shown here is derived from an EMBL/GenBank/DDBJ whole genome shotgun (WGS) entry which is preliminary data.</text>
</comment>
<proteinExistence type="predicted"/>
<dbReference type="AlphaFoldDB" id="A0AAE3QPV2"/>
<feature type="transmembrane region" description="Helical" evidence="1">
    <location>
        <begin position="73"/>
        <end position="92"/>
    </location>
</feature>